<evidence type="ECO:0000256" key="3">
    <source>
        <dbReference type="ARBA" id="ARBA00005790"/>
    </source>
</evidence>
<keyword evidence="10" id="KW-0067">ATP-binding</keyword>
<keyword evidence="7 15" id="KW-0808">Transferase</keyword>
<comment type="function">
    <text evidence="1">Essential for recycling GMP and indirectly, cGMP.</text>
</comment>
<dbReference type="EMBL" id="LR865429">
    <property type="protein sequence ID" value="CAD2103203.1"/>
    <property type="molecule type" value="Genomic_DNA"/>
</dbReference>
<dbReference type="PANTHER" id="PTHR23117:SF13">
    <property type="entry name" value="GUANYLATE KINASE"/>
    <property type="match status" value="1"/>
</dbReference>
<dbReference type="VEuPathDB" id="PlasmoDB:PVVCY_0802730"/>
<evidence type="ECO:0000313" key="15">
    <source>
        <dbReference type="EMBL" id="CAD2103203.1"/>
    </source>
</evidence>
<dbReference type="GO" id="GO:0004385">
    <property type="term" value="F:GMP kinase activity"/>
    <property type="evidence" value="ECO:0007669"/>
    <property type="project" value="UniProtKB-EC"/>
</dbReference>
<evidence type="ECO:0000259" key="14">
    <source>
        <dbReference type="PROSITE" id="PS50052"/>
    </source>
</evidence>
<dbReference type="PROSITE" id="PS50052">
    <property type="entry name" value="GUANYLATE_KINASE_2"/>
    <property type="match status" value="1"/>
</dbReference>
<sequence length="202" mass="24110">MMKKFSPLVICGPSGVGKGTLIKKLFNEFSNHFRFSISCTTRNKREYEKDGVDYYFINKEEFEEKIKNKQFLEYDNYANNFYGTLKTEYDQAEKENKICLFEMNINGVKQLKQCEYVNRAIYIFIKQPNTNVILNRLKKRNTETEEQINTRMHELTREIEEANTLGFDFFLINDEVEKAYSDLKNYLLKSYSHLRNETEKAE</sequence>
<evidence type="ECO:0000256" key="4">
    <source>
        <dbReference type="ARBA" id="ARBA00012961"/>
    </source>
</evidence>
<comment type="subcellular location">
    <subcellularLocation>
        <location evidence="2">Cytoplasm</location>
    </subcellularLocation>
</comment>
<name>A0A6V7SWG9_PLAVN</name>
<gene>
    <name evidence="15" type="ORF">PVSEL_0803060</name>
</gene>
<dbReference type="GO" id="GO:0005524">
    <property type="term" value="F:ATP binding"/>
    <property type="evidence" value="ECO:0007669"/>
    <property type="project" value="UniProtKB-KW"/>
</dbReference>
<evidence type="ECO:0000256" key="2">
    <source>
        <dbReference type="ARBA" id="ARBA00004496"/>
    </source>
</evidence>
<evidence type="ECO:0000256" key="1">
    <source>
        <dbReference type="ARBA" id="ARBA00003531"/>
    </source>
</evidence>
<dbReference type="InterPro" id="IPR017665">
    <property type="entry name" value="Guanylate_kinase"/>
</dbReference>
<dbReference type="AlphaFoldDB" id="A0A6V7SWG9"/>
<dbReference type="VEuPathDB" id="PlasmoDB:PVSEL_0803060"/>
<dbReference type="FunFam" id="3.30.63.10:FF:000005">
    <property type="entry name" value="Guanylate kinase"/>
    <property type="match status" value="1"/>
</dbReference>
<evidence type="ECO:0000256" key="7">
    <source>
        <dbReference type="ARBA" id="ARBA00022679"/>
    </source>
</evidence>
<dbReference type="Pfam" id="PF00625">
    <property type="entry name" value="Guanylate_kin"/>
    <property type="match status" value="1"/>
</dbReference>
<evidence type="ECO:0000256" key="6">
    <source>
        <dbReference type="ARBA" id="ARBA00022490"/>
    </source>
</evidence>
<evidence type="ECO:0000256" key="5">
    <source>
        <dbReference type="ARBA" id="ARBA00016296"/>
    </source>
</evidence>
<dbReference type="VEuPathDB" id="PlasmoDB:PVPCR_0802930"/>
<evidence type="ECO:0000256" key="12">
    <source>
        <dbReference type="ARBA" id="ARBA00048594"/>
    </source>
</evidence>
<dbReference type="GO" id="GO:0005829">
    <property type="term" value="C:cytosol"/>
    <property type="evidence" value="ECO:0007669"/>
    <property type="project" value="TreeGrafter"/>
</dbReference>
<dbReference type="PROSITE" id="PS00856">
    <property type="entry name" value="GUANYLATE_KINASE_1"/>
    <property type="match status" value="1"/>
</dbReference>
<dbReference type="Gene3D" id="3.40.50.300">
    <property type="entry name" value="P-loop containing nucleotide triphosphate hydrolases"/>
    <property type="match status" value="1"/>
</dbReference>
<evidence type="ECO:0000313" key="16">
    <source>
        <dbReference type="Proteomes" id="UP000515697"/>
    </source>
</evidence>
<dbReference type="Proteomes" id="UP000515697">
    <property type="component" value="Chromosome PVSEL_08"/>
</dbReference>
<keyword evidence="8" id="KW-0547">Nucleotide-binding</keyword>
<organism evidence="15 16">
    <name type="scientific">Plasmodium vinckei</name>
    <dbReference type="NCBI Taxonomy" id="5860"/>
    <lineage>
        <taxon>Eukaryota</taxon>
        <taxon>Sar</taxon>
        <taxon>Alveolata</taxon>
        <taxon>Apicomplexa</taxon>
        <taxon>Aconoidasida</taxon>
        <taxon>Haemosporida</taxon>
        <taxon>Plasmodiidae</taxon>
        <taxon>Plasmodium</taxon>
        <taxon>Plasmodium (Vinckeia)</taxon>
    </lineage>
</organism>
<evidence type="ECO:0000256" key="8">
    <source>
        <dbReference type="ARBA" id="ARBA00022741"/>
    </source>
</evidence>
<comment type="similarity">
    <text evidence="3">Belongs to the guanylate kinase family.</text>
</comment>
<keyword evidence="13" id="KW-0175">Coiled coil</keyword>
<accession>A0A6V7SWG9</accession>
<reference evidence="15 16" key="1">
    <citation type="submission" date="2020-08" db="EMBL/GenBank/DDBJ databases">
        <authorList>
            <person name="Ramaprasad A."/>
        </authorList>
    </citation>
    <scope>NUCLEOTIDE SEQUENCE [LARGE SCALE GENOMIC DNA]</scope>
</reference>
<feature type="coiled-coil region" evidence="13">
    <location>
        <begin position="134"/>
        <end position="165"/>
    </location>
</feature>
<dbReference type="InterPro" id="IPR008145">
    <property type="entry name" value="GK/Ca_channel_bsu"/>
</dbReference>
<evidence type="ECO:0000256" key="11">
    <source>
        <dbReference type="ARBA" id="ARBA00030128"/>
    </source>
</evidence>
<evidence type="ECO:0000256" key="9">
    <source>
        <dbReference type="ARBA" id="ARBA00022777"/>
    </source>
</evidence>
<comment type="catalytic activity">
    <reaction evidence="12">
        <text>GMP + ATP = GDP + ADP</text>
        <dbReference type="Rhea" id="RHEA:20780"/>
        <dbReference type="ChEBI" id="CHEBI:30616"/>
        <dbReference type="ChEBI" id="CHEBI:58115"/>
        <dbReference type="ChEBI" id="CHEBI:58189"/>
        <dbReference type="ChEBI" id="CHEBI:456216"/>
        <dbReference type="EC" id="2.7.4.8"/>
    </reaction>
</comment>
<dbReference type="SUPFAM" id="SSF52540">
    <property type="entry name" value="P-loop containing nucleoside triphosphate hydrolases"/>
    <property type="match status" value="1"/>
</dbReference>
<dbReference type="CDD" id="cd00071">
    <property type="entry name" value="GMPK"/>
    <property type="match status" value="1"/>
</dbReference>
<protein>
    <recommendedName>
        <fullName evidence="5">Guanylate kinase</fullName>
        <ecNumber evidence="4">2.7.4.8</ecNumber>
    </recommendedName>
    <alternativeName>
        <fullName evidence="11">GMP kinase</fullName>
    </alternativeName>
</protein>
<dbReference type="SMART" id="SM00072">
    <property type="entry name" value="GuKc"/>
    <property type="match status" value="1"/>
</dbReference>
<dbReference type="PANTHER" id="PTHR23117">
    <property type="entry name" value="GUANYLATE KINASE-RELATED"/>
    <property type="match status" value="1"/>
</dbReference>
<dbReference type="InterPro" id="IPR020590">
    <property type="entry name" value="Guanylate_kinase_CS"/>
</dbReference>
<dbReference type="InterPro" id="IPR008144">
    <property type="entry name" value="Guanylate_kin-like_dom"/>
</dbReference>
<dbReference type="VEuPathDB" id="PlasmoDB:PVBDA_0802930"/>
<proteinExistence type="inferred from homology"/>
<keyword evidence="9 15" id="KW-0418">Kinase</keyword>
<dbReference type="EC" id="2.7.4.8" evidence="4"/>
<dbReference type="NCBIfam" id="TIGR03263">
    <property type="entry name" value="guanyl_kin"/>
    <property type="match status" value="1"/>
</dbReference>
<dbReference type="Gene3D" id="3.30.63.10">
    <property type="entry name" value="Guanylate Kinase phosphate binding domain"/>
    <property type="match status" value="1"/>
</dbReference>
<keyword evidence="6" id="KW-0963">Cytoplasm</keyword>
<dbReference type="InterPro" id="IPR027417">
    <property type="entry name" value="P-loop_NTPase"/>
</dbReference>
<feature type="domain" description="Guanylate kinase-like" evidence="14">
    <location>
        <begin position="5"/>
        <end position="188"/>
    </location>
</feature>
<evidence type="ECO:0000256" key="10">
    <source>
        <dbReference type="ARBA" id="ARBA00022840"/>
    </source>
</evidence>
<evidence type="ECO:0000256" key="13">
    <source>
        <dbReference type="SAM" id="Coils"/>
    </source>
</evidence>